<dbReference type="EMBL" id="JBBPBK010000009">
    <property type="protein sequence ID" value="KAK9278682.1"/>
    <property type="molecule type" value="Genomic_DNA"/>
</dbReference>
<dbReference type="InterPro" id="IPR040390">
    <property type="entry name" value="TIFY/JAZ"/>
</dbReference>
<name>A0AAP0RIP3_LIQFO</name>
<keyword evidence="2" id="KW-0539">Nucleus</keyword>
<dbReference type="InterPro" id="IPR018467">
    <property type="entry name" value="CCT_CS"/>
</dbReference>
<dbReference type="PROSITE" id="PS51320">
    <property type="entry name" value="TIFY"/>
    <property type="match status" value="1"/>
</dbReference>
<comment type="subcellular location">
    <subcellularLocation>
        <location evidence="2">Nucleus</location>
    </subcellularLocation>
</comment>
<dbReference type="PANTHER" id="PTHR33077:SF125">
    <property type="entry name" value="PROTEIN TIFY"/>
    <property type="match status" value="1"/>
</dbReference>
<feature type="domain" description="Tify" evidence="4">
    <location>
        <begin position="202"/>
        <end position="237"/>
    </location>
</feature>
<dbReference type="AlphaFoldDB" id="A0AAP0RIP3"/>
<evidence type="ECO:0000313" key="6">
    <source>
        <dbReference type="Proteomes" id="UP001415857"/>
    </source>
</evidence>
<keyword evidence="6" id="KW-1185">Reference proteome</keyword>
<dbReference type="PANTHER" id="PTHR33077">
    <property type="entry name" value="PROTEIN TIFY 4A-RELATED-RELATED"/>
    <property type="match status" value="1"/>
</dbReference>
<evidence type="ECO:0000256" key="3">
    <source>
        <dbReference type="SAM" id="MobiDB-lite"/>
    </source>
</evidence>
<feature type="compositionally biased region" description="Polar residues" evidence="3">
    <location>
        <begin position="358"/>
        <end position="367"/>
    </location>
</feature>
<dbReference type="InterPro" id="IPR010399">
    <property type="entry name" value="Tify_dom"/>
</dbReference>
<dbReference type="GO" id="GO:0005634">
    <property type="term" value="C:nucleus"/>
    <property type="evidence" value="ECO:0007669"/>
    <property type="project" value="UniProtKB-SubCell"/>
</dbReference>
<feature type="compositionally biased region" description="Low complexity" evidence="3">
    <location>
        <begin position="376"/>
        <end position="390"/>
    </location>
</feature>
<accession>A0AAP0RIP3</accession>
<dbReference type="GO" id="GO:0009611">
    <property type="term" value="P:response to wounding"/>
    <property type="evidence" value="ECO:0007669"/>
    <property type="project" value="UniProtKB-UniRule"/>
</dbReference>
<gene>
    <name evidence="5" type="ORF">L1049_028256</name>
</gene>
<dbReference type="Pfam" id="PF09425">
    <property type="entry name" value="Jas_motif"/>
    <property type="match status" value="1"/>
</dbReference>
<sequence length="396" mass="41431">MERDFLGLSSRTVPAIVKEEVTDVCKDSAPTRGSGMQWSFSNKVSALPQFLSFKAAQEDKVRKSVYDPSTSSGFMPVSTADAFDSNHKPYSGVVQKNLILDKQARAHFAMTAYPLQHFDAQAVHRPHEVKIFPVSNQANQTISVSMSTPVLQCHLASSGQNVIGSTINPRPLGGVPIIAPMSILPTASSIFGPADLRNASKPFGAPAQLTIFYAGSVNVYDDVSPERAQAIMLLAGNAPSITPKTTFATAQVQAPTPKPSTGDSFTGNQSHSTSHCSGHPSPISVTSLAGSQSGGGSSSTNELISVKPIGALASPTNQPEPPKSSLGSAAATLIPSAVPQARKASLARFLEKRKERVTNTSPYNVSKKSPECSVPGSDSVSFSVNSAGSSPLPAIN</sequence>
<dbReference type="SMART" id="SM00979">
    <property type="entry name" value="TIFY"/>
    <property type="match status" value="1"/>
</dbReference>
<reference evidence="5 6" key="1">
    <citation type="journal article" date="2024" name="Plant J.">
        <title>Genome sequences and population genomics reveal climatic adaptation and genomic divergence between two closely related sweetgum species.</title>
        <authorList>
            <person name="Xu W.Q."/>
            <person name="Ren C.Q."/>
            <person name="Zhang X.Y."/>
            <person name="Comes H.P."/>
            <person name="Liu X.H."/>
            <person name="Li Y.G."/>
            <person name="Kettle C.J."/>
            <person name="Jalonen R."/>
            <person name="Gaisberger H."/>
            <person name="Ma Y.Z."/>
            <person name="Qiu Y.X."/>
        </authorList>
    </citation>
    <scope>NUCLEOTIDE SEQUENCE [LARGE SCALE GENOMIC DNA]</scope>
    <source>
        <strain evidence="5">Hangzhou</strain>
    </source>
</reference>
<comment type="function">
    <text evidence="2">Repressor of jasmonate responses.</text>
</comment>
<feature type="region of interest" description="Disordered" evidence="3">
    <location>
        <begin position="251"/>
        <end position="302"/>
    </location>
</feature>
<protein>
    <recommendedName>
        <fullName evidence="2">Protein TIFY</fullName>
    </recommendedName>
    <alternativeName>
        <fullName evidence="2">Jasmonate ZIM domain-containing protein</fullName>
    </alternativeName>
</protein>
<dbReference type="Pfam" id="PF06200">
    <property type="entry name" value="tify"/>
    <property type="match status" value="1"/>
</dbReference>
<keyword evidence="2" id="KW-1184">Jasmonic acid signaling pathway</keyword>
<dbReference type="Proteomes" id="UP001415857">
    <property type="component" value="Unassembled WGS sequence"/>
</dbReference>
<organism evidence="5 6">
    <name type="scientific">Liquidambar formosana</name>
    <name type="common">Formosan gum</name>
    <dbReference type="NCBI Taxonomy" id="63359"/>
    <lineage>
        <taxon>Eukaryota</taxon>
        <taxon>Viridiplantae</taxon>
        <taxon>Streptophyta</taxon>
        <taxon>Embryophyta</taxon>
        <taxon>Tracheophyta</taxon>
        <taxon>Spermatophyta</taxon>
        <taxon>Magnoliopsida</taxon>
        <taxon>eudicotyledons</taxon>
        <taxon>Gunneridae</taxon>
        <taxon>Pentapetalae</taxon>
        <taxon>Saxifragales</taxon>
        <taxon>Altingiaceae</taxon>
        <taxon>Liquidambar</taxon>
    </lineage>
</organism>
<evidence type="ECO:0000256" key="2">
    <source>
        <dbReference type="RuleBase" id="RU369065"/>
    </source>
</evidence>
<evidence type="ECO:0000313" key="5">
    <source>
        <dbReference type="EMBL" id="KAK9278682.1"/>
    </source>
</evidence>
<comment type="caution">
    <text evidence="5">The sequence shown here is derived from an EMBL/GenBank/DDBJ whole genome shotgun (WGS) entry which is preliminary data.</text>
</comment>
<proteinExistence type="inferred from homology"/>
<feature type="region of interest" description="Disordered" evidence="3">
    <location>
        <begin position="354"/>
        <end position="396"/>
    </location>
</feature>
<feature type="compositionally biased region" description="Polar residues" evidence="3">
    <location>
        <begin position="251"/>
        <end position="276"/>
    </location>
</feature>
<evidence type="ECO:0000256" key="1">
    <source>
        <dbReference type="ARBA" id="ARBA00008614"/>
    </source>
</evidence>
<dbReference type="GO" id="GO:2000022">
    <property type="term" value="P:regulation of jasmonic acid mediated signaling pathway"/>
    <property type="evidence" value="ECO:0007669"/>
    <property type="project" value="UniProtKB-UniRule"/>
</dbReference>
<comment type="similarity">
    <text evidence="1 2">Belongs to the TIFY/JAZ family.</text>
</comment>
<evidence type="ECO:0000259" key="4">
    <source>
        <dbReference type="PROSITE" id="PS51320"/>
    </source>
</evidence>
<comment type="domain">
    <text evidence="2">The jas domain is required for interaction with COI1.</text>
</comment>
<dbReference type="GO" id="GO:0031347">
    <property type="term" value="P:regulation of defense response"/>
    <property type="evidence" value="ECO:0007669"/>
    <property type="project" value="UniProtKB-UniRule"/>
</dbReference>